<sequence length="70" mass="7337">MGGLHDAVVLCDRTVLFGRTYSRRALSGEGAGVNTPLSFSVDSDASRRQYGGRSGVVGVPLFGAGLRRPL</sequence>
<proteinExistence type="predicted"/>
<organism evidence="1 2">
    <name type="scientific">Halapricum desulfuricans</name>
    <dbReference type="NCBI Taxonomy" id="2841257"/>
    <lineage>
        <taxon>Archaea</taxon>
        <taxon>Methanobacteriati</taxon>
        <taxon>Methanobacteriota</taxon>
        <taxon>Stenosarchaea group</taxon>
        <taxon>Halobacteria</taxon>
        <taxon>Halobacteriales</taxon>
        <taxon>Haloarculaceae</taxon>
        <taxon>Halapricum</taxon>
    </lineage>
</organism>
<dbReference type="Proteomes" id="UP000662973">
    <property type="component" value="Chromosome"/>
</dbReference>
<evidence type="ECO:0000313" key="2">
    <source>
        <dbReference type="Proteomes" id="UP000662973"/>
    </source>
</evidence>
<protein>
    <submittedName>
        <fullName evidence="1">Uncharacterized protein</fullName>
    </submittedName>
</protein>
<name>A0A897N3R9_9EURY</name>
<dbReference type="AlphaFoldDB" id="A0A897N3R9"/>
<gene>
    <name evidence="1" type="ORF">HSR122_0195</name>
</gene>
<reference evidence="1 2" key="1">
    <citation type="submission" date="2020-11" db="EMBL/GenBank/DDBJ databases">
        <title>Carbohydrate-dependent, anaerobic sulfur respiration: A novel catabolism in halophilic archaea.</title>
        <authorList>
            <person name="Sorokin D.Y."/>
            <person name="Messina E."/>
            <person name="Smedile F."/>
            <person name="La Cono V."/>
            <person name="Hallsworth J.E."/>
            <person name="Yakimov M.M."/>
        </authorList>
    </citation>
    <scope>NUCLEOTIDE SEQUENCE [LARGE SCALE GENOMIC DNA]</scope>
    <source>
        <strain evidence="1 2">HSR12-2</strain>
    </source>
</reference>
<keyword evidence="2" id="KW-1185">Reference proteome</keyword>
<dbReference type="KEGG" id="hds:HSR122_0195"/>
<accession>A0A897N3R9</accession>
<dbReference type="EMBL" id="CP064788">
    <property type="protein sequence ID" value="QSG07612.1"/>
    <property type="molecule type" value="Genomic_DNA"/>
</dbReference>
<evidence type="ECO:0000313" key="1">
    <source>
        <dbReference type="EMBL" id="QSG07612.1"/>
    </source>
</evidence>